<sequence>MEGIKDNIKKTIEEEIDIIIPEEFKRKRGSFKEELESFREFFKGGDNDDDDDDGEYISLLIKALEMHEG</sequence>
<dbReference type="AlphaFoldDB" id="A0A9W7CCC2"/>
<evidence type="ECO:0000313" key="2">
    <source>
        <dbReference type="Proteomes" id="UP001165160"/>
    </source>
</evidence>
<dbReference type="Proteomes" id="UP001165160">
    <property type="component" value="Unassembled WGS sequence"/>
</dbReference>
<evidence type="ECO:0000313" key="1">
    <source>
        <dbReference type="EMBL" id="GMI06108.1"/>
    </source>
</evidence>
<accession>A0A9W7CCC2</accession>
<dbReference type="EMBL" id="BRXX01000342">
    <property type="protein sequence ID" value="GMI06108.1"/>
    <property type="molecule type" value="Genomic_DNA"/>
</dbReference>
<name>A0A9W7CCC2_9STRA</name>
<keyword evidence="2" id="KW-1185">Reference proteome</keyword>
<reference evidence="2" key="1">
    <citation type="journal article" date="2023" name="Commun. Biol.">
        <title>Genome analysis of Parmales, the sister group of diatoms, reveals the evolutionary specialization of diatoms from phago-mixotrophs to photoautotrophs.</title>
        <authorList>
            <person name="Ban H."/>
            <person name="Sato S."/>
            <person name="Yoshikawa S."/>
            <person name="Yamada K."/>
            <person name="Nakamura Y."/>
            <person name="Ichinomiya M."/>
            <person name="Sato N."/>
            <person name="Blanc-Mathieu R."/>
            <person name="Endo H."/>
            <person name="Kuwata A."/>
            <person name="Ogata H."/>
        </authorList>
    </citation>
    <scope>NUCLEOTIDE SEQUENCE [LARGE SCALE GENOMIC DNA]</scope>
    <source>
        <strain evidence="2">NIES 3699</strain>
    </source>
</reference>
<proteinExistence type="predicted"/>
<protein>
    <submittedName>
        <fullName evidence="1">Uncharacterized protein</fullName>
    </submittedName>
</protein>
<comment type="caution">
    <text evidence="1">The sequence shown here is derived from an EMBL/GenBank/DDBJ whole genome shotgun (WGS) entry which is preliminary data.</text>
</comment>
<gene>
    <name evidence="1" type="ORF">TrVE_jg2404</name>
</gene>
<organism evidence="1 2">
    <name type="scientific">Triparma verrucosa</name>
    <dbReference type="NCBI Taxonomy" id="1606542"/>
    <lineage>
        <taxon>Eukaryota</taxon>
        <taxon>Sar</taxon>
        <taxon>Stramenopiles</taxon>
        <taxon>Ochrophyta</taxon>
        <taxon>Bolidophyceae</taxon>
        <taxon>Parmales</taxon>
        <taxon>Triparmaceae</taxon>
        <taxon>Triparma</taxon>
    </lineage>
</organism>